<evidence type="ECO:0000259" key="12">
    <source>
        <dbReference type="Pfam" id="PF00288"/>
    </source>
</evidence>
<dbReference type="Pfam" id="PF10509">
    <property type="entry name" value="GalKase_gal_bdg"/>
    <property type="match status" value="1"/>
</dbReference>
<dbReference type="Gene3D" id="3.30.230.10">
    <property type="match status" value="1"/>
</dbReference>
<dbReference type="FunFam" id="3.30.70.890:FF:000001">
    <property type="entry name" value="Galactokinase"/>
    <property type="match status" value="1"/>
</dbReference>
<keyword evidence="2" id="KW-0963">Cytoplasm</keyword>
<accession>A0A117M2R7</accession>
<dbReference type="InterPro" id="IPR006203">
    <property type="entry name" value="GHMP_knse_ATP-bd_CS"/>
</dbReference>
<feature type="domain" description="GHMP kinase C-terminal" evidence="13">
    <location>
        <begin position="269"/>
        <end position="347"/>
    </location>
</feature>
<dbReference type="GO" id="GO:0046872">
    <property type="term" value="F:metal ion binding"/>
    <property type="evidence" value="ECO:0007669"/>
    <property type="project" value="UniProtKB-KW"/>
</dbReference>
<dbReference type="PRINTS" id="PR00473">
    <property type="entry name" value="GALCTOKINASE"/>
</dbReference>
<evidence type="ECO:0000256" key="4">
    <source>
        <dbReference type="ARBA" id="ARBA00022723"/>
    </source>
</evidence>
<organism evidence="15 16">
    <name type="scientific">Mesotoga prima</name>
    <dbReference type="NCBI Taxonomy" id="1184387"/>
    <lineage>
        <taxon>Bacteria</taxon>
        <taxon>Thermotogati</taxon>
        <taxon>Thermotogota</taxon>
        <taxon>Thermotogae</taxon>
        <taxon>Kosmotogales</taxon>
        <taxon>Kosmotogaceae</taxon>
        <taxon>Mesotoga</taxon>
    </lineage>
</organism>
<keyword evidence="10" id="KW-0119">Carbohydrate metabolism</keyword>
<dbReference type="InterPro" id="IPR006206">
    <property type="entry name" value="Mevalonate/galactokinase"/>
</dbReference>
<proteinExistence type="inferred from homology"/>
<protein>
    <recommendedName>
        <fullName evidence="11">Galactokinase</fullName>
        <ecNumber evidence="11">2.7.1.6</ecNumber>
    </recommendedName>
</protein>
<dbReference type="InterPro" id="IPR036554">
    <property type="entry name" value="GHMP_kinase_C_sf"/>
</dbReference>
<dbReference type="PIRSF" id="PIRSF000530">
    <property type="entry name" value="Galactokinase"/>
    <property type="match status" value="1"/>
</dbReference>
<evidence type="ECO:0000313" key="15">
    <source>
        <dbReference type="EMBL" id="KUK81129.1"/>
    </source>
</evidence>
<dbReference type="FunFam" id="3.30.230.10:FF:000017">
    <property type="entry name" value="Galactokinase"/>
    <property type="match status" value="1"/>
</dbReference>
<keyword evidence="5" id="KW-0547">Nucleotide-binding</keyword>
<evidence type="ECO:0000259" key="14">
    <source>
        <dbReference type="Pfam" id="PF10509"/>
    </source>
</evidence>
<comment type="similarity">
    <text evidence="1">Belongs to the GHMP kinase family. GalK subfamily.</text>
</comment>
<keyword evidence="3" id="KW-0808">Transferase</keyword>
<dbReference type="InterPro" id="IPR013750">
    <property type="entry name" value="GHMP_kinase_C_dom"/>
</dbReference>
<keyword evidence="8" id="KW-0460">Magnesium</keyword>
<dbReference type="InterPro" id="IPR006204">
    <property type="entry name" value="GHMP_kinase_N_dom"/>
</dbReference>
<feature type="domain" description="GHMP kinase N-terminal" evidence="12">
    <location>
        <begin position="80"/>
        <end position="167"/>
    </location>
</feature>
<dbReference type="PATRIC" id="fig|1184387.3.peg.956"/>
<dbReference type="Pfam" id="PF08544">
    <property type="entry name" value="GHMP_kinases_C"/>
    <property type="match status" value="1"/>
</dbReference>
<evidence type="ECO:0000256" key="7">
    <source>
        <dbReference type="ARBA" id="ARBA00022840"/>
    </source>
</evidence>
<dbReference type="PROSITE" id="PS00627">
    <property type="entry name" value="GHMP_KINASES_ATP"/>
    <property type="match status" value="1"/>
</dbReference>
<dbReference type="GO" id="GO:0005524">
    <property type="term" value="F:ATP binding"/>
    <property type="evidence" value="ECO:0007669"/>
    <property type="project" value="UniProtKB-UniRule"/>
</dbReference>
<dbReference type="InterPro" id="IPR000705">
    <property type="entry name" value="Galactokinase"/>
</dbReference>
<dbReference type="SUPFAM" id="SSF55060">
    <property type="entry name" value="GHMP Kinase, C-terminal domain"/>
    <property type="match status" value="1"/>
</dbReference>
<dbReference type="GO" id="GO:0006012">
    <property type="term" value="P:galactose metabolic process"/>
    <property type="evidence" value="ECO:0007669"/>
    <property type="project" value="UniProtKB-UniRule"/>
</dbReference>
<dbReference type="GO" id="GO:0005829">
    <property type="term" value="C:cytosol"/>
    <property type="evidence" value="ECO:0007669"/>
    <property type="project" value="TreeGrafter"/>
</dbReference>
<dbReference type="EMBL" id="LGGP01000080">
    <property type="protein sequence ID" value="KUK81129.1"/>
    <property type="molecule type" value="Genomic_DNA"/>
</dbReference>
<evidence type="ECO:0000256" key="5">
    <source>
        <dbReference type="ARBA" id="ARBA00022741"/>
    </source>
</evidence>
<dbReference type="GO" id="GO:0004335">
    <property type="term" value="F:galactokinase activity"/>
    <property type="evidence" value="ECO:0007669"/>
    <property type="project" value="UniProtKB-UniRule"/>
</dbReference>
<keyword evidence="4" id="KW-0479">Metal-binding</keyword>
<keyword evidence="9" id="KW-0299">Galactose metabolism</keyword>
<evidence type="ECO:0000313" key="16">
    <source>
        <dbReference type="Proteomes" id="UP000054092"/>
    </source>
</evidence>
<name>A0A117M2R7_9BACT</name>
<keyword evidence="7" id="KW-0067">ATP-binding</keyword>
<keyword evidence="6 15" id="KW-0418">Kinase</keyword>
<evidence type="ECO:0000256" key="9">
    <source>
        <dbReference type="ARBA" id="ARBA00023144"/>
    </source>
</evidence>
<comment type="caution">
    <text evidence="15">The sequence shown here is derived from an EMBL/GenBank/DDBJ whole genome shotgun (WGS) entry which is preliminary data.</text>
</comment>
<dbReference type="PROSITE" id="PS00106">
    <property type="entry name" value="GALACTOKINASE"/>
    <property type="match status" value="1"/>
</dbReference>
<dbReference type="PANTHER" id="PTHR10457:SF7">
    <property type="entry name" value="GALACTOKINASE-RELATED"/>
    <property type="match status" value="1"/>
</dbReference>
<sequence>MYIAGGVELKRYFVAPGRINIIGEHTDYNEGFVMPAAIDKYVLLSIEKNGNGRIHLSSMGREPVSFEESVIEKTGDWSDYLKGILWILKNKLDAKFGGMDIDIRSSLPEGAGLSSSAALEVAFIVALNSVFDLKLSETQMYNYAQEAENDFVGVKCGIMDQFTAVMGRRNKAIFLDTLKMQYEYVPLELGDYTFLVFDSKVHHSLSRGAYNSRREEARKALEILGRSSYREISMVDLFPNRGKMGDLYYRRALHVVSENMRVLESMKILSNSNFENLGRLLIQSHESLALDYEVTCEETDFIVDTLREMKGVSGARMIGAGFGGSVLALCEKTELKKIVEVLKTSYKEKFAIDIDCYEVRPSDGAREVEASFPL</sequence>
<dbReference type="NCBIfam" id="TIGR00131">
    <property type="entry name" value="gal_kin"/>
    <property type="match status" value="1"/>
</dbReference>
<dbReference type="AlphaFoldDB" id="A0A117M2R7"/>
<evidence type="ECO:0000256" key="10">
    <source>
        <dbReference type="ARBA" id="ARBA00023277"/>
    </source>
</evidence>
<dbReference type="InterPro" id="IPR019539">
    <property type="entry name" value="GalKase_N"/>
</dbReference>
<evidence type="ECO:0000256" key="6">
    <source>
        <dbReference type="ARBA" id="ARBA00022777"/>
    </source>
</evidence>
<dbReference type="EC" id="2.7.1.6" evidence="11"/>
<evidence type="ECO:0000259" key="13">
    <source>
        <dbReference type="Pfam" id="PF08544"/>
    </source>
</evidence>
<evidence type="ECO:0000256" key="11">
    <source>
        <dbReference type="NCBIfam" id="TIGR00131"/>
    </source>
</evidence>
<evidence type="ECO:0000256" key="1">
    <source>
        <dbReference type="ARBA" id="ARBA00006566"/>
    </source>
</evidence>
<dbReference type="PRINTS" id="PR00959">
    <property type="entry name" value="MEVGALKINASE"/>
</dbReference>
<dbReference type="InterPro" id="IPR019741">
    <property type="entry name" value="Galactokinase_CS"/>
</dbReference>
<reference evidence="16" key="1">
    <citation type="journal article" date="2015" name="MBio">
        <title>Genome-Resolved Metagenomic Analysis Reveals Roles for Candidate Phyla and Other Microbial Community Members in Biogeochemical Transformations in Oil Reservoirs.</title>
        <authorList>
            <person name="Hu P."/>
            <person name="Tom L."/>
            <person name="Singh A."/>
            <person name="Thomas B.C."/>
            <person name="Baker B.J."/>
            <person name="Piceno Y.M."/>
            <person name="Andersen G.L."/>
            <person name="Banfield J.F."/>
        </authorList>
    </citation>
    <scope>NUCLEOTIDE SEQUENCE [LARGE SCALE GENOMIC DNA]</scope>
</reference>
<evidence type="ECO:0000256" key="8">
    <source>
        <dbReference type="ARBA" id="ARBA00022842"/>
    </source>
</evidence>
<feature type="domain" description="Galactokinase N-terminal" evidence="14">
    <location>
        <begin position="11"/>
        <end position="46"/>
    </location>
</feature>
<dbReference type="SUPFAM" id="SSF54211">
    <property type="entry name" value="Ribosomal protein S5 domain 2-like"/>
    <property type="match status" value="1"/>
</dbReference>
<dbReference type="InterPro" id="IPR020568">
    <property type="entry name" value="Ribosomal_Su5_D2-typ_SF"/>
</dbReference>
<dbReference type="Gene3D" id="3.30.70.890">
    <property type="entry name" value="GHMP kinase, C-terminal domain"/>
    <property type="match status" value="1"/>
</dbReference>
<evidence type="ECO:0000256" key="2">
    <source>
        <dbReference type="ARBA" id="ARBA00022490"/>
    </source>
</evidence>
<dbReference type="InterPro" id="IPR014721">
    <property type="entry name" value="Ribsml_uS5_D2-typ_fold_subgr"/>
</dbReference>
<gene>
    <name evidence="15" type="ORF">XD94_0603</name>
</gene>
<evidence type="ECO:0000256" key="3">
    <source>
        <dbReference type="ARBA" id="ARBA00022679"/>
    </source>
</evidence>
<dbReference type="Proteomes" id="UP000054092">
    <property type="component" value="Unassembled WGS sequence"/>
</dbReference>
<dbReference type="Pfam" id="PF00288">
    <property type="entry name" value="GHMP_kinases_N"/>
    <property type="match status" value="1"/>
</dbReference>
<dbReference type="PANTHER" id="PTHR10457">
    <property type="entry name" value="MEVALONATE KINASE/GALACTOKINASE"/>
    <property type="match status" value="1"/>
</dbReference>